<dbReference type="AlphaFoldDB" id="A0A7X1DXI7"/>
<reference evidence="2 3" key="1">
    <citation type="submission" date="2020-04" db="EMBL/GenBank/DDBJ databases">
        <title>Pseudomonas crami sp. nov., a novel proteolytic bacterial species isolated from cream.</title>
        <authorList>
            <person name="Hofmann K."/>
            <person name="Woller A."/>
            <person name="Huptas C."/>
            <person name="Wenning M."/>
            <person name="Scherer S."/>
            <person name="Doll E.V."/>
        </authorList>
    </citation>
    <scope>NUCLEOTIDE SEQUENCE [LARGE SCALE GENOMIC DNA]</scope>
    <source>
        <strain evidence="2 3">WS 5106</strain>
    </source>
</reference>
<dbReference type="Pfam" id="PF14301">
    <property type="entry name" value="DUF4376"/>
    <property type="match status" value="1"/>
</dbReference>
<name>A0A7X1DXI7_9PSED</name>
<evidence type="ECO:0000313" key="2">
    <source>
        <dbReference type="EMBL" id="MBC2405474.1"/>
    </source>
</evidence>
<organism evidence="2 3">
    <name type="scientific">Pseudomonas cremoris</name>
    <dbReference type="NCBI Taxonomy" id="2724178"/>
    <lineage>
        <taxon>Bacteria</taxon>
        <taxon>Pseudomonadati</taxon>
        <taxon>Pseudomonadota</taxon>
        <taxon>Gammaproteobacteria</taxon>
        <taxon>Pseudomonadales</taxon>
        <taxon>Pseudomonadaceae</taxon>
        <taxon>Pseudomonas</taxon>
    </lineage>
</organism>
<evidence type="ECO:0000313" key="3">
    <source>
        <dbReference type="Proteomes" id="UP000520513"/>
    </source>
</evidence>
<feature type="domain" description="DUF4376" evidence="1">
    <location>
        <begin position="57"/>
        <end position="158"/>
    </location>
</feature>
<protein>
    <recommendedName>
        <fullName evidence="1">DUF4376 domain-containing protein</fullName>
    </recommendedName>
</protein>
<gene>
    <name evidence="2" type="ORF">HF257_05625</name>
</gene>
<dbReference type="EMBL" id="JAAXCY010000002">
    <property type="protein sequence ID" value="MBC2405474.1"/>
    <property type="molecule type" value="Genomic_DNA"/>
</dbReference>
<sequence>MWARIDNGLVVELTDKDPAGRFHPSYEWAACNAEVAQGWLWDGKAFEPSAASSMGAAHAAKVAEINLGCERAITGGFWSDALGGHYQYSSQLDDQMNLTSAILGAMDILYPCNDELGVKAFRSHTAEQLRQVGIDFTAFKLQLLQKADRLKRVLDQALADRDPAALESITWEASQP</sequence>
<accession>A0A7X1DXI7</accession>
<proteinExistence type="predicted"/>
<evidence type="ECO:0000259" key="1">
    <source>
        <dbReference type="Pfam" id="PF14301"/>
    </source>
</evidence>
<dbReference type="InterPro" id="IPR025484">
    <property type="entry name" value="DUF4376"/>
</dbReference>
<dbReference type="RefSeq" id="WP_185712031.1">
    <property type="nucleotide sequence ID" value="NZ_JAAXCY010000002.1"/>
</dbReference>
<comment type="caution">
    <text evidence="2">The sequence shown here is derived from an EMBL/GenBank/DDBJ whole genome shotgun (WGS) entry which is preliminary data.</text>
</comment>
<dbReference type="Proteomes" id="UP000520513">
    <property type="component" value="Unassembled WGS sequence"/>
</dbReference>